<feature type="signal peptide" evidence="1">
    <location>
        <begin position="1"/>
        <end position="24"/>
    </location>
</feature>
<organism evidence="3">
    <name type="scientific">Bacteroides intestinalis</name>
    <dbReference type="NCBI Taxonomy" id="329854"/>
    <lineage>
        <taxon>Bacteria</taxon>
        <taxon>Pseudomonadati</taxon>
        <taxon>Bacteroidota</taxon>
        <taxon>Bacteroidia</taxon>
        <taxon>Bacteroidales</taxon>
        <taxon>Bacteroidaceae</taxon>
        <taxon>Bacteroides</taxon>
    </lineage>
</organism>
<dbReference type="AlphaFoldDB" id="A0A139LVC5"/>
<dbReference type="RefSeq" id="WP_061433661.1">
    <property type="nucleotide sequence ID" value="NZ_KQ968659.1"/>
</dbReference>
<evidence type="ECO:0000259" key="2">
    <source>
        <dbReference type="PROSITE" id="PS50240"/>
    </source>
</evidence>
<keyword evidence="1" id="KW-0732">Signal</keyword>
<dbReference type="EMBL" id="LTDF01000020">
    <property type="protein sequence ID" value="KXT55386.1"/>
    <property type="molecule type" value="Genomic_DNA"/>
</dbReference>
<dbReference type="InterPro" id="IPR009003">
    <property type="entry name" value="Peptidase_S1_PA"/>
</dbReference>
<dbReference type="InterPro" id="IPR001254">
    <property type="entry name" value="Trypsin_dom"/>
</dbReference>
<dbReference type="Proteomes" id="UP000070319">
    <property type="component" value="Unassembled WGS sequence"/>
</dbReference>
<gene>
    <name evidence="3" type="ORF">HMPREF2531_00169</name>
</gene>
<dbReference type="PROSITE" id="PS50240">
    <property type="entry name" value="TRYPSIN_DOM"/>
    <property type="match status" value="1"/>
</dbReference>
<evidence type="ECO:0000313" key="4">
    <source>
        <dbReference type="Proteomes" id="UP000070319"/>
    </source>
</evidence>
<protein>
    <recommendedName>
        <fullName evidence="2">Peptidase S1 domain-containing protein</fullName>
    </recommendedName>
</protein>
<dbReference type="InterPro" id="IPR043504">
    <property type="entry name" value="Peptidase_S1_PA_chymotrypsin"/>
</dbReference>
<dbReference type="GO" id="GO:0004252">
    <property type="term" value="F:serine-type endopeptidase activity"/>
    <property type="evidence" value="ECO:0007669"/>
    <property type="project" value="InterPro"/>
</dbReference>
<proteinExistence type="predicted"/>
<evidence type="ECO:0000256" key="1">
    <source>
        <dbReference type="SAM" id="SignalP"/>
    </source>
</evidence>
<sequence>MKTKALLKSFALCLIAIFTISAHAQISTNELPPSFSSALFSVRSGDVINLPIPDVAEALHEDSLFADADIPYRVGLPLAVSYNLHNSGHWQSVGDSMRVWRLQLHASGAKAMTVSYDKFWIPEGAKFFVYNADKTFCIGAFTSFNNKGTRENPVDFATGFVAGEDIVLEYYEPIGVETGIVSVERVIYVYKNVLVTQSNVMSGVLPGISMSCNMNINCSEGASWQKEKRAVAAIYNGNGALCTGALINNTENKDYFLSADHCFSSRYDAQGANQMNQLIFYWNYESPDCSNTYIYNPPSSAGAKLVANNSHSDFALLELTESVKNVTGYIPYYLGWTRSNIAATNAVGIHHPQGDIKKISIENDAVTSYDRIQNWVDNNGNIISTTQKNTHWKVVFDVGTTEGGSSGSPLMNQNHLVVGQLHGGDNGCAPVTKYYGRFDVSWNYGSVATRRLMDWLDPNNTGITQLDERDLALEIIGAQYVCGNTVYYVQNLPLNATVVWESSSSSFILQPDFPLVNQCTVTSETSALVSTILRAMIIQNGKTIATVTKAINKVSISLSGYYTQEACTFYNVSHPAIPVTGIRKAEPMFVHQRCTVHLTLYGNKGRKITYEVAGFTPLYWYYNGDMSVEFQLPYLSGGIPFRVKVDREGACSPAYLLFFSLSGNSNIGSYSLKVATLSEYTKQISLISTQNENSRSAFDWDIEAYNTSYGTKVLDVKKLTDSNYQLNTFGWTPGIYIIRVVVGNEIFTEKITVGK</sequence>
<comment type="caution">
    <text evidence="3">The sequence shown here is derived from an EMBL/GenBank/DDBJ whole genome shotgun (WGS) entry which is preliminary data.</text>
</comment>
<evidence type="ECO:0000313" key="3">
    <source>
        <dbReference type="EMBL" id="KXT55386.1"/>
    </source>
</evidence>
<accession>A0A139LVC5</accession>
<feature type="chain" id="PRO_5007487615" description="Peptidase S1 domain-containing protein" evidence="1">
    <location>
        <begin position="25"/>
        <end position="755"/>
    </location>
</feature>
<dbReference type="PANTHER" id="PTHR36234">
    <property type="entry name" value="LYSYL ENDOPEPTIDASE"/>
    <property type="match status" value="1"/>
</dbReference>
<feature type="domain" description="Peptidase S1" evidence="2">
    <location>
        <begin position="200"/>
        <end position="461"/>
    </location>
</feature>
<dbReference type="Pfam" id="PF13365">
    <property type="entry name" value="Trypsin_2"/>
    <property type="match status" value="1"/>
</dbReference>
<dbReference type="PATRIC" id="fig|329854.7.peg.177"/>
<dbReference type="GO" id="GO:0006508">
    <property type="term" value="P:proteolysis"/>
    <property type="evidence" value="ECO:0007669"/>
    <property type="project" value="InterPro"/>
</dbReference>
<dbReference type="PANTHER" id="PTHR36234:SF5">
    <property type="entry name" value="LYSYL ENDOPEPTIDASE"/>
    <property type="match status" value="1"/>
</dbReference>
<reference evidence="3 4" key="1">
    <citation type="submission" date="2016-02" db="EMBL/GenBank/DDBJ databases">
        <authorList>
            <person name="Wen L."/>
            <person name="He K."/>
            <person name="Yang H."/>
        </authorList>
    </citation>
    <scope>NUCLEOTIDE SEQUENCE [LARGE SCALE GENOMIC DNA]</scope>
    <source>
        <strain evidence="3 4">KLE1704</strain>
    </source>
</reference>
<dbReference type="SUPFAM" id="SSF50494">
    <property type="entry name" value="Trypsin-like serine proteases"/>
    <property type="match status" value="1"/>
</dbReference>
<name>A0A139LVC5_9BACE</name>
<dbReference type="Gene3D" id="2.40.10.10">
    <property type="entry name" value="Trypsin-like serine proteases"/>
    <property type="match status" value="2"/>
</dbReference>